<comment type="caution">
    <text evidence="1">The sequence shown here is derived from an EMBL/GenBank/DDBJ whole genome shotgun (WGS) entry which is preliminary data.</text>
</comment>
<keyword evidence="2" id="KW-1185">Reference proteome</keyword>
<sequence>MRASSDTSGGSRNELNAVSRVRNTSANLGELSTIPRSTVTLVTGCEPLTWDFTPQALLRPQPRLRLRAVRVLCRRPVRRLVLRRQRRVQPLAGALQPAPAHLGQFLAALPQRERLLQRGAARLQPAHDVDQLVAGLLVTQRGGGGLLVCCHAASLGAPTDSPRHPPAAAAARLTLLRPARRRRPVR</sequence>
<name>A0A9W4DUB6_9ACTN</name>
<organism evidence="1 2">
    <name type="scientific">Actinacidiphila cocklensis</name>
    <dbReference type="NCBI Taxonomy" id="887465"/>
    <lineage>
        <taxon>Bacteria</taxon>
        <taxon>Bacillati</taxon>
        <taxon>Actinomycetota</taxon>
        <taxon>Actinomycetes</taxon>
        <taxon>Kitasatosporales</taxon>
        <taxon>Streptomycetaceae</taxon>
        <taxon>Actinacidiphila</taxon>
    </lineage>
</organism>
<dbReference type="Proteomes" id="UP001152519">
    <property type="component" value="Unassembled WGS sequence"/>
</dbReference>
<evidence type="ECO:0000313" key="2">
    <source>
        <dbReference type="Proteomes" id="UP001152519"/>
    </source>
</evidence>
<protein>
    <submittedName>
        <fullName evidence="1">Uncharacterized protein</fullName>
    </submittedName>
</protein>
<gene>
    <name evidence="1" type="ORF">SCOCK_240059</name>
</gene>
<evidence type="ECO:0000313" key="1">
    <source>
        <dbReference type="EMBL" id="CAG6394107.1"/>
    </source>
</evidence>
<accession>A0A9W4DUB6</accession>
<dbReference type="EMBL" id="CAJSLV010000053">
    <property type="protein sequence ID" value="CAG6394107.1"/>
    <property type="molecule type" value="Genomic_DNA"/>
</dbReference>
<proteinExistence type="predicted"/>
<reference evidence="1" key="1">
    <citation type="submission" date="2021-05" db="EMBL/GenBank/DDBJ databases">
        <authorList>
            <person name="Arsene-Ploetze F."/>
        </authorList>
    </citation>
    <scope>NUCLEOTIDE SEQUENCE</scope>
    <source>
        <strain evidence="1">DSM 42138</strain>
    </source>
</reference>
<dbReference type="AlphaFoldDB" id="A0A9W4DUB6"/>